<dbReference type="OrthoDB" id="371153at2"/>
<dbReference type="AlphaFoldDB" id="A0A385PZE5"/>
<dbReference type="SMART" id="SM00530">
    <property type="entry name" value="HTH_XRE"/>
    <property type="match status" value="1"/>
</dbReference>
<dbReference type="InterPro" id="IPR010982">
    <property type="entry name" value="Lambda_DNA-bd_dom_sf"/>
</dbReference>
<evidence type="ECO:0000256" key="1">
    <source>
        <dbReference type="ARBA" id="ARBA00023125"/>
    </source>
</evidence>
<dbReference type="PANTHER" id="PTHR46558">
    <property type="entry name" value="TRACRIPTIONAL REGULATORY PROTEIN-RELATED-RELATED"/>
    <property type="match status" value="1"/>
</dbReference>
<dbReference type="SUPFAM" id="SSF47413">
    <property type="entry name" value="lambda repressor-like DNA-binding domains"/>
    <property type="match status" value="1"/>
</dbReference>
<reference evidence="2 3" key="1">
    <citation type="submission" date="2018-09" db="EMBL/GenBank/DDBJ databases">
        <title>Genome sequencing of Lachnoanaerobaculum umeaense DSM 23576.</title>
        <authorList>
            <person name="Kook J.-K."/>
            <person name="Park S.-N."/>
            <person name="Lim Y.K."/>
        </authorList>
    </citation>
    <scope>NUCLEOTIDE SEQUENCE [LARGE SCALE GENOMIC DNA]</scope>
    <source>
        <strain evidence="3">DSM 23576 \ CCUG 58757</strain>
    </source>
</reference>
<dbReference type="CDD" id="cd00093">
    <property type="entry name" value="HTH_XRE"/>
    <property type="match status" value="1"/>
</dbReference>
<organism evidence="2 3">
    <name type="scientific">Lachnoanaerobaculum umeaense</name>
    <dbReference type="NCBI Taxonomy" id="617123"/>
    <lineage>
        <taxon>Bacteria</taxon>
        <taxon>Bacillati</taxon>
        <taxon>Bacillota</taxon>
        <taxon>Clostridia</taxon>
        <taxon>Lachnospirales</taxon>
        <taxon>Lachnospiraceae</taxon>
        <taxon>Lachnoanaerobaculum</taxon>
    </lineage>
</organism>
<dbReference type="KEGG" id="lua:D4A81_04810"/>
<proteinExistence type="predicted"/>
<sequence length="197" mass="22603">MENITFGERLKKIRVDNNVSQNELAKYLEITPSSLSYYENGVRTPPITIINKLVNCFNVSANWLLGIENPENKKIKTYADMLAALVPILELENIWNMSINKATFKEYVDCVNDPEEREMIYTMANSAGTPYNKNDTYSIGVLKTVNSAIIGFFEDFQKVYSLYENGSMPESLYKLWIEDRILKFKDISLPGTDPDEQ</sequence>
<accession>A0A385PZE5</accession>
<dbReference type="EMBL" id="CP032364">
    <property type="protein sequence ID" value="AYA99315.1"/>
    <property type="molecule type" value="Genomic_DNA"/>
</dbReference>
<dbReference type="InterPro" id="IPR001387">
    <property type="entry name" value="Cro/C1-type_HTH"/>
</dbReference>
<dbReference type="GO" id="GO:0003677">
    <property type="term" value="F:DNA binding"/>
    <property type="evidence" value="ECO:0007669"/>
    <property type="project" value="UniProtKB-KW"/>
</dbReference>
<dbReference type="PANTHER" id="PTHR46558:SF11">
    <property type="entry name" value="HTH-TYPE TRANSCRIPTIONAL REGULATOR XRE"/>
    <property type="match status" value="1"/>
</dbReference>
<gene>
    <name evidence="2" type="ORF">D4A81_04810</name>
</gene>
<dbReference type="RefSeq" id="WP_111526111.1">
    <property type="nucleotide sequence ID" value="NZ_CP032364.1"/>
</dbReference>
<keyword evidence="1" id="KW-0238">DNA-binding</keyword>
<evidence type="ECO:0000313" key="2">
    <source>
        <dbReference type="EMBL" id="AYA99315.1"/>
    </source>
</evidence>
<evidence type="ECO:0000313" key="3">
    <source>
        <dbReference type="Proteomes" id="UP000265562"/>
    </source>
</evidence>
<dbReference type="Gene3D" id="1.10.260.40">
    <property type="entry name" value="lambda repressor-like DNA-binding domains"/>
    <property type="match status" value="1"/>
</dbReference>
<dbReference type="Pfam" id="PF12844">
    <property type="entry name" value="HTH_19"/>
    <property type="match status" value="1"/>
</dbReference>
<dbReference type="PROSITE" id="PS50943">
    <property type="entry name" value="HTH_CROC1"/>
    <property type="match status" value="1"/>
</dbReference>
<keyword evidence="3" id="KW-1185">Reference proteome</keyword>
<name>A0A385PZE5_9FIRM</name>
<dbReference type="Proteomes" id="UP000265562">
    <property type="component" value="Chromosome"/>
</dbReference>
<protein>
    <submittedName>
        <fullName evidence="2">XRE family transcriptional regulator</fullName>
    </submittedName>
</protein>